<keyword evidence="2" id="KW-1185">Reference proteome</keyword>
<accession>A0ACC1CJG8</accession>
<organism evidence="1 2">
    <name type="scientific">Dendrolimus kikuchii</name>
    <dbReference type="NCBI Taxonomy" id="765133"/>
    <lineage>
        <taxon>Eukaryota</taxon>
        <taxon>Metazoa</taxon>
        <taxon>Ecdysozoa</taxon>
        <taxon>Arthropoda</taxon>
        <taxon>Hexapoda</taxon>
        <taxon>Insecta</taxon>
        <taxon>Pterygota</taxon>
        <taxon>Neoptera</taxon>
        <taxon>Endopterygota</taxon>
        <taxon>Lepidoptera</taxon>
        <taxon>Glossata</taxon>
        <taxon>Ditrysia</taxon>
        <taxon>Bombycoidea</taxon>
        <taxon>Lasiocampidae</taxon>
        <taxon>Dendrolimus</taxon>
    </lineage>
</organism>
<evidence type="ECO:0000313" key="1">
    <source>
        <dbReference type="EMBL" id="KAJ0171720.1"/>
    </source>
</evidence>
<sequence>MSRGTFCLLFLFICVFCGSDGKRQNHHHHERHAQNTASQDPVTVTPSGSIRGSWMTTRRGRQYQAYRGIRYAEAPVGELRFQPPRPIQTYTTEVDATKEGPGCPQPVASETFFIDEDCLRLNVYTTGQDSKNLKPVLFYMHPGGFYSVSGRSDTSGGDYFLDRDIVVVSINYRLATLGFLATGDELAPGNNGFKDQVMALRWVQKNIAAFGGNPNQVTISGYSAGSFSVMLHMVSPMSKGLFHRAISMSGSPISQVVIPTKQPELAVRQARILNCPTDSNKAIIDCLKTKTAKEFGDSLDQMFEFGYDPVLIWEPIIEPDFGQERFLTMDPLEAIKTGKLYEVPYIISQTKDEFFWKAYNVVDNATLLNTMNNEWDRIAPISFYLSPKTAKHASDRLKQAFLSGKPVSREPAVLKGLENLYSDSIIGFGVHKLAIVMSKYSKQPVYKYEFAYVGNNSHYVDPKTNRPTGAAHHDDLIYLFGIPAGWPIIQVSESKDSELVDKMTAIFYNFARTGNPHNTGDTPELSSMTWPLMTPDKREYLRIDEEFSVHSRLFEDRYNIWEELYPINC</sequence>
<proteinExistence type="predicted"/>
<protein>
    <submittedName>
        <fullName evidence="1">Uncharacterized protein</fullName>
    </submittedName>
</protein>
<dbReference type="Proteomes" id="UP000824533">
    <property type="component" value="Linkage Group LG23"/>
</dbReference>
<name>A0ACC1CJG8_9NEOP</name>
<comment type="caution">
    <text evidence="1">The sequence shown here is derived from an EMBL/GenBank/DDBJ whole genome shotgun (WGS) entry which is preliminary data.</text>
</comment>
<reference evidence="1 2" key="1">
    <citation type="journal article" date="2021" name="Front. Genet.">
        <title>Chromosome-Level Genome Assembly Reveals Significant Gene Expansion in the Toll and IMD Signaling Pathways of Dendrolimus kikuchii.</title>
        <authorList>
            <person name="Zhou J."/>
            <person name="Wu P."/>
            <person name="Xiong Z."/>
            <person name="Liu N."/>
            <person name="Zhao N."/>
            <person name="Ji M."/>
            <person name="Qiu Y."/>
            <person name="Yang B."/>
        </authorList>
    </citation>
    <scope>NUCLEOTIDE SEQUENCE [LARGE SCALE GENOMIC DNA]</scope>
    <source>
        <strain evidence="1">Ann1</strain>
    </source>
</reference>
<dbReference type="EMBL" id="CM034409">
    <property type="protein sequence ID" value="KAJ0171720.1"/>
    <property type="molecule type" value="Genomic_DNA"/>
</dbReference>
<evidence type="ECO:0000313" key="2">
    <source>
        <dbReference type="Proteomes" id="UP000824533"/>
    </source>
</evidence>
<gene>
    <name evidence="1" type="ORF">K1T71_012483</name>
</gene>